<dbReference type="SUPFAM" id="SSF82185">
    <property type="entry name" value="Histone H3 K4-specific methyltransferase SET7/9 N-terminal domain"/>
    <property type="match status" value="3"/>
</dbReference>
<keyword evidence="4" id="KW-0677">Repeat</keyword>
<comment type="caution">
    <text evidence="10">The sequence shown here is derived from an EMBL/GenBank/DDBJ whole genome shotgun (WGS) entry which is preliminary data.</text>
</comment>
<evidence type="ECO:0000256" key="7">
    <source>
        <dbReference type="ARBA" id="ARBA00023212"/>
    </source>
</evidence>
<proteinExistence type="predicted"/>
<keyword evidence="7" id="KW-0206">Cytoskeleton</keyword>
<dbReference type="PANTHER" id="PTHR46613:SF1">
    <property type="entry name" value="RADIAL SPOKE HEAD 10 HOMOLOG B-RELATED"/>
    <property type="match status" value="1"/>
</dbReference>
<dbReference type="Pfam" id="PF02493">
    <property type="entry name" value="MORN"/>
    <property type="match status" value="9"/>
</dbReference>
<comment type="subcellular location">
    <subcellularLocation>
        <location evidence="1">Cell projection</location>
        <location evidence="1">Cilium</location>
        <location evidence="1">Flagellum</location>
    </subcellularLocation>
    <subcellularLocation>
        <location evidence="2">Cytoplasm</location>
        <location evidence="2">Cytoskeleton</location>
        <location evidence="2">Cilium axoneme</location>
    </subcellularLocation>
</comment>
<keyword evidence="5" id="KW-0282">Flagellum</keyword>
<dbReference type="GO" id="GO:0005930">
    <property type="term" value="C:axoneme"/>
    <property type="evidence" value="ECO:0007669"/>
    <property type="project" value="UniProtKB-SubCell"/>
</dbReference>
<dbReference type="InterPro" id="IPR003409">
    <property type="entry name" value="MORN"/>
</dbReference>
<keyword evidence="3" id="KW-0963">Cytoplasm</keyword>
<evidence type="ECO:0000256" key="4">
    <source>
        <dbReference type="ARBA" id="ARBA00022737"/>
    </source>
</evidence>
<evidence type="ECO:0000313" key="11">
    <source>
        <dbReference type="Proteomes" id="UP000747399"/>
    </source>
</evidence>
<evidence type="ECO:0000256" key="2">
    <source>
        <dbReference type="ARBA" id="ARBA00004430"/>
    </source>
</evidence>
<evidence type="ECO:0000313" key="10">
    <source>
        <dbReference type="EMBL" id="GIL55211.1"/>
    </source>
</evidence>
<keyword evidence="8" id="KW-0966">Cell projection</keyword>
<feature type="region of interest" description="Disordered" evidence="9">
    <location>
        <begin position="665"/>
        <end position="684"/>
    </location>
</feature>
<sequence>MEPDLEAVASTSYEGTADTLGRWSGRGHVAFKSGATYDGNWSAGQMHGQGKITFPDGICYEGEFQNNKLTGKGVYTWPSGACYEGQVVNGRREGRGRLSFTKSLAVYDGQWHNGQRHGHGVLYTNAARTSYYRGNWVNDTKTGSGVMKYDNGDVYDGVWENDKKKGLGTMRWHKTRQQYSGEWDNNVPNGAGLHVWFGDGEMGIPAHAQLLMHNRYYGHFKDGRRHGYGVLYYATGARYEGYWLGDQKHGPGCFVFENGEVWAGVFAQDRPLLAPGDTFTPSNTGMVMQIDDLCEEEENPAVSRRAVSNLLLCYNTELRSLYDKYCKRPSYHLPGKLPRLSFSLRAAQLWELLNDCRLLSPQLTHNAIDDILATARLAPERLRHFRQQESPYALASLSPEQRRFWDYLFNEHMPGGIHAPQADMTFRAFCEAVVRIAAMRFNHLPSLERRLHVALTQHLLHLVNKAKAAPPAPPAPLPILPPNTSIDAAGMALAAAHDRLAAVFLEAAGAPPPPSKAEIAAALASPEARGGAAIIAGVIIDPVYGVTAPARALAAALVTAASGGTLMHPLPMKQALLQLLWNYVTRNLYGPVQRMTMEPSDDGSGYRTVVLSPEDEQELVFAMDTPLTFAEWQDGVMRILCDWADPQAQLQDRLAAVLYNGKTPTMAEPPAEDHDGLGDLSLAGTSVSGNGRELSLGATLSAVGTAEGGASGEVRSGEVGEGLASGEVRSSGEVRNSGELLSRNVSGGGLGSGDVVVEGS</sequence>
<evidence type="ECO:0000256" key="3">
    <source>
        <dbReference type="ARBA" id="ARBA00022490"/>
    </source>
</evidence>
<dbReference type="AlphaFoldDB" id="A0A8J4B6P8"/>
<evidence type="ECO:0000256" key="9">
    <source>
        <dbReference type="SAM" id="MobiDB-lite"/>
    </source>
</evidence>
<dbReference type="GO" id="GO:0031514">
    <property type="term" value="C:motile cilium"/>
    <property type="evidence" value="ECO:0007669"/>
    <property type="project" value="UniProtKB-SubCell"/>
</dbReference>
<dbReference type="GO" id="GO:0016020">
    <property type="term" value="C:membrane"/>
    <property type="evidence" value="ECO:0007669"/>
    <property type="project" value="UniProtKB-ARBA"/>
</dbReference>
<evidence type="ECO:0000256" key="8">
    <source>
        <dbReference type="ARBA" id="ARBA00023273"/>
    </source>
</evidence>
<dbReference type="EMBL" id="BNCO01000020">
    <property type="protein sequence ID" value="GIL55211.1"/>
    <property type="molecule type" value="Genomic_DNA"/>
</dbReference>
<feature type="region of interest" description="Disordered" evidence="9">
    <location>
        <begin position="706"/>
        <end position="760"/>
    </location>
</feature>
<accession>A0A8J4B6P8</accession>
<keyword evidence="6" id="KW-0969">Cilium</keyword>
<keyword evidence="11" id="KW-1185">Reference proteome</keyword>
<dbReference type="Gene3D" id="2.20.110.10">
    <property type="entry name" value="Histone H3 K4-specific methyltransferase SET7/9 N-terminal domain"/>
    <property type="match status" value="4"/>
</dbReference>
<gene>
    <name evidence="10" type="ORF">Vafri_10794</name>
</gene>
<dbReference type="SMART" id="SM00698">
    <property type="entry name" value="MORN"/>
    <property type="match status" value="9"/>
</dbReference>
<protein>
    <submittedName>
        <fullName evidence="10">Uncharacterized protein</fullName>
    </submittedName>
</protein>
<name>A0A8J4B6P8_9CHLO</name>
<evidence type="ECO:0000256" key="5">
    <source>
        <dbReference type="ARBA" id="ARBA00022846"/>
    </source>
</evidence>
<reference evidence="10" key="1">
    <citation type="journal article" date="2021" name="Proc. Natl. Acad. Sci. U.S.A.">
        <title>Three genomes in the algal genus Volvox reveal the fate of a haploid sex-determining region after a transition to homothallism.</title>
        <authorList>
            <person name="Yamamoto K."/>
            <person name="Hamaji T."/>
            <person name="Kawai-Toyooka H."/>
            <person name="Matsuzaki R."/>
            <person name="Takahashi F."/>
            <person name="Nishimura Y."/>
            <person name="Kawachi M."/>
            <person name="Noguchi H."/>
            <person name="Minakuchi Y."/>
            <person name="Umen J.G."/>
            <person name="Toyoda A."/>
            <person name="Nozaki H."/>
        </authorList>
    </citation>
    <scope>NUCLEOTIDE SEQUENCE</scope>
    <source>
        <strain evidence="10">NIES-3780</strain>
    </source>
</reference>
<evidence type="ECO:0000256" key="1">
    <source>
        <dbReference type="ARBA" id="ARBA00004230"/>
    </source>
</evidence>
<dbReference type="PANTHER" id="PTHR46613">
    <property type="entry name" value="RADIAL SPOKE HEAD 10 HOMOLOG B-RELATED"/>
    <property type="match status" value="1"/>
</dbReference>
<evidence type="ECO:0000256" key="6">
    <source>
        <dbReference type="ARBA" id="ARBA00023069"/>
    </source>
</evidence>
<dbReference type="Proteomes" id="UP000747399">
    <property type="component" value="Unassembled WGS sequence"/>
</dbReference>
<organism evidence="10 11">
    <name type="scientific">Volvox africanus</name>
    <dbReference type="NCBI Taxonomy" id="51714"/>
    <lineage>
        <taxon>Eukaryota</taxon>
        <taxon>Viridiplantae</taxon>
        <taxon>Chlorophyta</taxon>
        <taxon>core chlorophytes</taxon>
        <taxon>Chlorophyceae</taxon>
        <taxon>CS clade</taxon>
        <taxon>Chlamydomonadales</taxon>
        <taxon>Volvocaceae</taxon>
        <taxon>Volvox</taxon>
    </lineage>
</organism>